<dbReference type="GO" id="GO:0005737">
    <property type="term" value="C:cytoplasm"/>
    <property type="evidence" value="ECO:0007669"/>
    <property type="project" value="TreeGrafter"/>
</dbReference>
<dbReference type="GO" id="GO:0019243">
    <property type="term" value="P:methylglyoxal catabolic process to D-lactate via S-lactoyl-glutathione"/>
    <property type="evidence" value="ECO:0007669"/>
    <property type="project" value="TreeGrafter"/>
</dbReference>
<gene>
    <name evidence="7" type="ORF">SGUI_2126</name>
</gene>
<accession>A0A1B1NDK9</accession>
<dbReference type="GO" id="GO:0019172">
    <property type="term" value="F:glyoxalase III activity"/>
    <property type="evidence" value="ECO:0007669"/>
    <property type="project" value="TreeGrafter"/>
</dbReference>
<reference evidence="7 8" key="1">
    <citation type="submission" date="2016-03" db="EMBL/GenBank/DDBJ databases">
        <title>Shallow-sea hydrothermal system.</title>
        <authorList>
            <person name="Tang K."/>
        </authorList>
    </citation>
    <scope>NUCLEOTIDE SEQUENCE [LARGE SCALE GENOMIC DNA]</scope>
    <source>
        <strain evidence="7 8">JLT9</strain>
    </source>
</reference>
<dbReference type="AlphaFoldDB" id="A0A1B1NDK9"/>
<evidence type="ECO:0000256" key="2">
    <source>
        <dbReference type="ARBA" id="ARBA00022763"/>
    </source>
</evidence>
<evidence type="ECO:0000259" key="6">
    <source>
        <dbReference type="Pfam" id="PF01965"/>
    </source>
</evidence>
<dbReference type="PANTHER" id="PTHR48094:SF20">
    <property type="entry name" value="PROTEIN_NUCLEIC ACID DEGLYCASE 1"/>
    <property type="match status" value="1"/>
</dbReference>
<keyword evidence="5" id="KW-0234">DNA repair</keyword>
<proteinExistence type="predicted"/>
<dbReference type="InterPro" id="IPR017283">
    <property type="entry name" value="HchA"/>
</dbReference>
<sequence length="285" mass="30789">MSQTEDRQPTADPAEDNAFFPSPYSLSQYTADTTNFDGLGTEQTYTGDRWKVLVIATDERYMLMRNGTFFSTGNHPVETLLPMHHIMQAGYAVDIATISGGPGKVEWWAFPREDEAVTGTWDATRAAFKAPHRLADVIDAGLDDYAAVFIPGGHGAMNGLPSSPDVQRALDWFLDHDRLIISICHGPAAFVAAGIGRDTNPLSGYSVVAFPDALDFGANLDIGYLPGEMPWKLGETLTEQGLTVQNDDMSGATTRDRNVLTGDSPLAANQLGKDAVEALLESFGD</sequence>
<organism evidence="7 8">
    <name type="scientific">Serinicoccus hydrothermalis</name>
    <dbReference type="NCBI Taxonomy" id="1758689"/>
    <lineage>
        <taxon>Bacteria</taxon>
        <taxon>Bacillati</taxon>
        <taxon>Actinomycetota</taxon>
        <taxon>Actinomycetes</taxon>
        <taxon>Micrococcales</taxon>
        <taxon>Ornithinimicrobiaceae</taxon>
        <taxon>Serinicoccus</taxon>
    </lineage>
</organism>
<dbReference type="RefSeq" id="WP_066639914.1">
    <property type="nucleotide sequence ID" value="NZ_CP014989.1"/>
</dbReference>
<keyword evidence="4" id="KW-0346">Stress response</keyword>
<evidence type="ECO:0000256" key="3">
    <source>
        <dbReference type="ARBA" id="ARBA00022801"/>
    </source>
</evidence>
<keyword evidence="8" id="KW-1185">Reference proteome</keyword>
<dbReference type="GO" id="GO:0036524">
    <property type="term" value="F:protein deglycase activity"/>
    <property type="evidence" value="ECO:0007669"/>
    <property type="project" value="InterPro"/>
</dbReference>
<dbReference type="STRING" id="1758689.SGUI_2126"/>
<dbReference type="InterPro" id="IPR050325">
    <property type="entry name" value="Prot/Nucl_acid_deglycase"/>
</dbReference>
<evidence type="ECO:0000256" key="4">
    <source>
        <dbReference type="ARBA" id="ARBA00023016"/>
    </source>
</evidence>
<dbReference type="InterPro" id="IPR002818">
    <property type="entry name" value="DJ-1/PfpI"/>
</dbReference>
<evidence type="ECO:0000313" key="7">
    <source>
        <dbReference type="EMBL" id="ANS79522.1"/>
    </source>
</evidence>
<dbReference type="PIRSF" id="PIRSF037798">
    <property type="entry name" value="Chaperone_HchA"/>
    <property type="match status" value="1"/>
</dbReference>
<keyword evidence="2" id="KW-0227">DNA damage</keyword>
<protein>
    <submittedName>
        <fullName evidence="7">Chaperone protein hchA</fullName>
    </submittedName>
</protein>
<feature type="domain" description="DJ-1/PfpI" evidence="6">
    <location>
        <begin position="76"/>
        <end position="197"/>
    </location>
</feature>
<dbReference type="OrthoDB" id="9792284at2"/>
<dbReference type="GO" id="GO:0006281">
    <property type="term" value="P:DNA repair"/>
    <property type="evidence" value="ECO:0007669"/>
    <property type="project" value="UniProtKB-KW"/>
</dbReference>
<dbReference type="KEGG" id="serj:SGUI_2126"/>
<evidence type="ECO:0000256" key="1">
    <source>
        <dbReference type="ARBA" id="ARBA00022490"/>
    </source>
</evidence>
<dbReference type="SUPFAM" id="SSF52317">
    <property type="entry name" value="Class I glutamine amidotransferase-like"/>
    <property type="match status" value="1"/>
</dbReference>
<evidence type="ECO:0000256" key="5">
    <source>
        <dbReference type="ARBA" id="ARBA00023204"/>
    </source>
</evidence>
<name>A0A1B1NDK9_9MICO</name>
<dbReference type="PATRIC" id="fig|1758689.4.peg.2216"/>
<dbReference type="InterPro" id="IPR029062">
    <property type="entry name" value="Class_I_gatase-like"/>
</dbReference>
<evidence type="ECO:0000313" key="8">
    <source>
        <dbReference type="Proteomes" id="UP000092482"/>
    </source>
</evidence>
<dbReference type="EMBL" id="CP014989">
    <property type="protein sequence ID" value="ANS79522.1"/>
    <property type="molecule type" value="Genomic_DNA"/>
</dbReference>
<dbReference type="NCBIfam" id="NF003168">
    <property type="entry name" value="PRK04155.1"/>
    <property type="match status" value="1"/>
</dbReference>
<keyword evidence="3" id="KW-0378">Hydrolase</keyword>
<keyword evidence="1" id="KW-0963">Cytoplasm</keyword>
<dbReference type="Gene3D" id="3.40.50.880">
    <property type="match status" value="1"/>
</dbReference>
<dbReference type="PANTHER" id="PTHR48094">
    <property type="entry name" value="PROTEIN/NUCLEIC ACID DEGLYCASE DJ-1-RELATED"/>
    <property type="match status" value="1"/>
</dbReference>
<dbReference type="Pfam" id="PF01965">
    <property type="entry name" value="DJ-1_PfpI"/>
    <property type="match status" value="1"/>
</dbReference>
<dbReference type="Proteomes" id="UP000092482">
    <property type="component" value="Chromosome"/>
</dbReference>